<proteinExistence type="predicted"/>
<reference evidence="2" key="1">
    <citation type="journal article" date="2020" name="Genome Biol.">
        <title>Gamete binning: chromosome-level and haplotype-resolved genome assembly enabled by high-throughput single-cell sequencing of gamete genomes.</title>
        <authorList>
            <person name="Campoy J.A."/>
            <person name="Sun H."/>
            <person name="Goel M."/>
            <person name="Jiao W.-B."/>
            <person name="Folz-Donahue K."/>
            <person name="Wang N."/>
            <person name="Rubio M."/>
            <person name="Liu C."/>
            <person name="Kukat C."/>
            <person name="Ruiz D."/>
            <person name="Huettel B."/>
            <person name="Schneeberger K."/>
        </authorList>
    </citation>
    <scope>NUCLEOTIDE SEQUENCE [LARGE SCALE GENOMIC DNA]</scope>
    <source>
        <strain evidence="2">cv. Rojo Pasion</strain>
    </source>
</reference>
<gene>
    <name evidence="1" type="ORF">ORAREDHAP_LOCUS19156</name>
</gene>
<organism evidence="1 2">
    <name type="scientific">Prunus armeniaca</name>
    <name type="common">Apricot</name>
    <name type="synonym">Armeniaca vulgaris</name>
    <dbReference type="NCBI Taxonomy" id="36596"/>
    <lineage>
        <taxon>Eukaryota</taxon>
        <taxon>Viridiplantae</taxon>
        <taxon>Streptophyta</taxon>
        <taxon>Embryophyta</taxon>
        <taxon>Tracheophyta</taxon>
        <taxon>Spermatophyta</taxon>
        <taxon>Magnoliopsida</taxon>
        <taxon>eudicotyledons</taxon>
        <taxon>Gunneridae</taxon>
        <taxon>Pentapetalae</taxon>
        <taxon>rosids</taxon>
        <taxon>fabids</taxon>
        <taxon>Rosales</taxon>
        <taxon>Rosaceae</taxon>
        <taxon>Amygdaloideae</taxon>
        <taxon>Amygdaleae</taxon>
        <taxon>Prunus</taxon>
    </lineage>
</organism>
<dbReference type="EMBL" id="CAEKKB010000003">
    <property type="protein sequence ID" value="CAB4303141.1"/>
    <property type="molecule type" value="Genomic_DNA"/>
</dbReference>
<accession>A0A6J5WS08</accession>
<name>A0A6J5WS08_PRUAR</name>
<keyword evidence="2" id="KW-1185">Reference proteome</keyword>
<dbReference type="Proteomes" id="UP000507245">
    <property type="component" value="Unassembled WGS sequence"/>
</dbReference>
<dbReference type="AlphaFoldDB" id="A0A6J5WS08"/>
<sequence length="75" mass="8402">MKKLDAKAVLHVFHKLIKINHSISIRISTTAAGSRQPPRRPATIHLRYPLMGHHGRPWECINSCGGRQPVMVVDA</sequence>
<evidence type="ECO:0000313" key="1">
    <source>
        <dbReference type="EMBL" id="CAB4303141.1"/>
    </source>
</evidence>
<protein>
    <submittedName>
        <fullName evidence="1">Uncharacterized protein</fullName>
    </submittedName>
</protein>
<evidence type="ECO:0000313" key="2">
    <source>
        <dbReference type="Proteomes" id="UP000507245"/>
    </source>
</evidence>